<evidence type="ECO:0000256" key="5">
    <source>
        <dbReference type="SAM" id="SignalP"/>
    </source>
</evidence>
<dbReference type="GO" id="GO:0097237">
    <property type="term" value="P:cellular response to toxic substance"/>
    <property type="evidence" value="ECO:0007669"/>
    <property type="project" value="UniProtKB-ARBA"/>
</dbReference>
<dbReference type="PANTHER" id="PTHR48105">
    <property type="entry name" value="THIOREDOXIN REDUCTASE 1-RELATED-RELATED"/>
    <property type="match status" value="1"/>
</dbReference>
<feature type="domain" description="FAD/NAD(P)-binding" evidence="6">
    <location>
        <begin position="55"/>
        <end position="368"/>
    </location>
</feature>
<dbReference type="AlphaFoldDB" id="A0A367L3X3"/>
<feature type="chain" id="PRO_5017074268" description="FAD/NAD(P)-binding domain-containing protein" evidence="5">
    <location>
        <begin position="22"/>
        <end position="424"/>
    </location>
</feature>
<feature type="region of interest" description="Disordered" evidence="4">
    <location>
        <begin position="19"/>
        <end position="47"/>
    </location>
</feature>
<evidence type="ECO:0000256" key="3">
    <source>
        <dbReference type="ARBA" id="ARBA00023002"/>
    </source>
</evidence>
<evidence type="ECO:0000313" key="7">
    <source>
        <dbReference type="EMBL" id="RCI09108.1"/>
    </source>
</evidence>
<protein>
    <recommendedName>
        <fullName evidence="6">FAD/NAD(P)-binding domain-containing protein</fullName>
    </recommendedName>
</protein>
<sequence length="424" mass="46242">MWFLLPLAPSLLLALAQPVLSAPPPPSPPPPSSSPPPPPPPSRWTSPTPEPWDYEAVIVGGGPSGLSAASGLARVRRHILVIDSGEYRNSATRHMHDVIGFDGVTPAYFRYTARQQILEYKTVTMENGTVVSIKPVKNGVYSYFAVNYTSPTGEQLIKTAAKIVLGTGLRDLLPDTPGFRENWGKGIFWCPWCDGHEHADQHLGILGPFDQVPSTVLEILTLNNNITAYVNGTDTPEARQATRRKNAVWEQQLQRTGVKIDNRTITSIQRLQDGAAGFHDASKPSTAELDRFQVNFADGSSATSDAFLANVKNEEASNLGRDLGIQMVGGRLRADNARGLMTNVPGVYAIGDANSDNSTNVPHALYSGKRAAVFLHVQLEREKASRILGPAQPAKRSMQDEVRSVWEEMNDRPGEPLHAGQFKE</sequence>
<accession>A0A367L3X3</accession>
<dbReference type="STRING" id="1330021.A0A367L3X3"/>
<dbReference type="PRINTS" id="PR00368">
    <property type="entry name" value="FADPNR"/>
</dbReference>
<feature type="compositionally biased region" description="Basic and acidic residues" evidence="4">
    <location>
        <begin position="397"/>
        <end position="424"/>
    </location>
</feature>
<gene>
    <name evidence="7" type="ORF">L249_4966</name>
</gene>
<organism evidence="7 8">
    <name type="scientific">Ophiocordyceps polyrhachis-furcata BCC 54312</name>
    <dbReference type="NCBI Taxonomy" id="1330021"/>
    <lineage>
        <taxon>Eukaryota</taxon>
        <taxon>Fungi</taxon>
        <taxon>Dikarya</taxon>
        <taxon>Ascomycota</taxon>
        <taxon>Pezizomycotina</taxon>
        <taxon>Sordariomycetes</taxon>
        <taxon>Hypocreomycetidae</taxon>
        <taxon>Hypocreales</taxon>
        <taxon>Ophiocordycipitaceae</taxon>
        <taxon>Ophiocordyceps</taxon>
    </lineage>
</organism>
<comment type="caution">
    <text evidence="7">The sequence shown here is derived from an EMBL/GenBank/DDBJ whole genome shotgun (WGS) entry which is preliminary data.</text>
</comment>
<evidence type="ECO:0000259" key="6">
    <source>
        <dbReference type="Pfam" id="PF07992"/>
    </source>
</evidence>
<dbReference type="Pfam" id="PF07992">
    <property type="entry name" value="Pyr_redox_2"/>
    <property type="match status" value="1"/>
</dbReference>
<dbReference type="PRINTS" id="PR00469">
    <property type="entry name" value="PNDRDTASEII"/>
</dbReference>
<keyword evidence="5" id="KW-0732">Signal</keyword>
<keyword evidence="8" id="KW-1185">Reference proteome</keyword>
<evidence type="ECO:0000256" key="1">
    <source>
        <dbReference type="ARBA" id="ARBA00009333"/>
    </source>
</evidence>
<feature type="region of interest" description="Disordered" evidence="4">
    <location>
        <begin position="391"/>
        <end position="424"/>
    </location>
</feature>
<dbReference type="InterPro" id="IPR036188">
    <property type="entry name" value="FAD/NAD-bd_sf"/>
</dbReference>
<dbReference type="InterPro" id="IPR023753">
    <property type="entry name" value="FAD/NAD-binding_dom"/>
</dbReference>
<dbReference type="GO" id="GO:0016491">
    <property type="term" value="F:oxidoreductase activity"/>
    <property type="evidence" value="ECO:0007669"/>
    <property type="project" value="UniProtKB-KW"/>
</dbReference>
<dbReference type="EMBL" id="LKCN02000017">
    <property type="protein sequence ID" value="RCI09108.1"/>
    <property type="molecule type" value="Genomic_DNA"/>
</dbReference>
<evidence type="ECO:0000256" key="2">
    <source>
        <dbReference type="ARBA" id="ARBA00022630"/>
    </source>
</evidence>
<evidence type="ECO:0000256" key="4">
    <source>
        <dbReference type="SAM" id="MobiDB-lite"/>
    </source>
</evidence>
<name>A0A367L3X3_9HYPO</name>
<feature type="compositionally biased region" description="Pro residues" evidence="4">
    <location>
        <begin position="21"/>
        <end position="42"/>
    </location>
</feature>
<dbReference type="InterPro" id="IPR050097">
    <property type="entry name" value="Ferredoxin-NADP_redctase_2"/>
</dbReference>
<keyword evidence="3" id="KW-0560">Oxidoreductase</keyword>
<keyword evidence="2" id="KW-0285">Flavoprotein</keyword>
<dbReference type="Proteomes" id="UP000253664">
    <property type="component" value="Unassembled WGS sequence"/>
</dbReference>
<proteinExistence type="inferred from homology"/>
<comment type="similarity">
    <text evidence="1">Belongs to the class-II pyridine nucleotide-disulfide oxidoreductase family.</text>
</comment>
<reference evidence="7 8" key="1">
    <citation type="journal article" date="2015" name="BMC Genomics">
        <title>Insights from the genome of Ophiocordyceps polyrhachis-furcata to pathogenicity and host specificity in insect fungi.</title>
        <authorList>
            <person name="Wichadakul D."/>
            <person name="Kobmoo N."/>
            <person name="Ingsriswang S."/>
            <person name="Tangphatsornruang S."/>
            <person name="Chantasingh D."/>
            <person name="Luangsa-ard J.J."/>
            <person name="Eurwilaichitr L."/>
        </authorList>
    </citation>
    <scope>NUCLEOTIDE SEQUENCE [LARGE SCALE GENOMIC DNA]</scope>
    <source>
        <strain evidence="7 8">BCC 54312</strain>
    </source>
</reference>
<dbReference type="Gene3D" id="3.50.50.60">
    <property type="entry name" value="FAD/NAD(P)-binding domain"/>
    <property type="match status" value="2"/>
</dbReference>
<dbReference type="OrthoDB" id="4570620at2759"/>
<dbReference type="SUPFAM" id="SSF51905">
    <property type="entry name" value="FAD/NAD(P)-binding domain"/>
    <property type="match status" value="1"/>
</dbReference>
<evidence type="ECO:0000313" key="8">
    <source>
        <dbReference type="Proteomes" id="UP000253664"/>
    </source>
</evidence>
<feature type="signal peptide" evidence="5">
    <location>
        <begin position="1"/>
        <end position="21"/>
    </location>
</feature>